<feature type="signal peptide" evidence="1">
    <location>
        <begin position="1"/>
        <end position="20"/>
    </location>
</feature>
<protein>
    <submittedName>
        <fullName evidence="3">Uncharacterized protein DUF4878</fullName>
    </submittedName>
</protein>
<reference evidence="3 4" key="1">
    <citation type="submission" date="2019-03" db="EMBL/GenBank/DDBJ databases">
        <title>Above-ground endophytic microbial communities from plants in different locations in the United States.</title>
        <authorList>
            <person name="Frank C."/>
        </authorList>
    </citation>
    <scope>NUCLEOTIDE SEQUENCE [LARGE SCALE GENOMIC DNA]</scope>
    <source>
        <strain evidence="3 4">LP_13_YM</strain>
    </source>
</reference>
<feature type="chain" id="PRO_5020738719" evidence="1">
    <location>
        <begin position="21"/>
        <end position="132"/>
    </location>
</feature>
<evidence type="ECO:0000313" key="4">
    <source>
        <dbReference type="Proteomes" id="UP000295645"/>
    </source>
</evidence>
<keyword evidence="4" id="KW-1185">Reference proteome</keyword>
<evidence type="ECO:0000313" key="3">
    <source>
        <dbReference type="EMBL" id="TCV96056.1"/>
    </source>
</evidence>
<dbReference type="InterPro" id="IPR024267">
    <property type="entry name" value="DUF4878"/>
</dbReference>
<organism evidence="3 4">
    <name type="scientific">Luteibacter rhizovicinus</name>
    <dbReference type="NCBI Taxonomy" id="242606"/>
    <lineage>
        <taxon>Bacteria</taxon>
        <taxon>Pseudomonadati</taxon>
        <taxon>Pseudomonadota</taxon>
        <taxon>Gammaproteobacteria</taxon>
        <taxon>Lysobacterales</taxon>
        <taxon>Rhodanobacteraceae</taxon>
        <taxon>Luteibacter</taxon>
    </lineage>
</organism>
<sequence length="132" mass="14189">MKYLKVSVTAFLLSIALLLAACGAGTPERAAKDFYGYIADGKTDKAIDMFSYSDVKDTEMSAARGKVTMIVGEMQARIAGAKGLKSVDVDNVENPTDTTANVAVTLKLGDGTQKKDTLHLVREDGSWKVKLR</sequence>
<accession>A0A4R3YUH1</accession>
<evidence type="ECO:0000259" key="2">
    <source>
        <dbReference type="Pfam" id="PF12870"/>
    </source>
</evidence>
<proteinExistence type="predicted"/>
<evidence type="ECO:0000256" key="1">
    <source>
        <dbReference type="SAM" id="SignalP"/>
    </source>
</evidence>
<feature type="domain" description="DUF4878" evidence="2">
    <location>
        <begin position="21"/>
        <end position="129"/>
    </location>
</feature>
<name>A0A4R3YUH1_9GAMM</name>
<dbReference type="Pfam" id="PF12870">
    <property type="entry name" value="DUF4878"/>
    <property type="match status" value="1"/>
</dbReference>
<dbReference type="AlphaFoldDB" id="A0A4R3YUH1"/>
<dbReference type="RefSeq" id="WP_165973526.1">
    <property type="nucleotide sequence ID" value="NZ_SMCS01000002.1"/>
</dbReference>
<comment type="caution">
    <text evidence="3">The sequence shown here is derived from an EMBL/GenBank/DDBJ whole genome shotgun (WGS) entry which is preliminary data.</text>
</comment>
<dbReference type="PROSITE" id="PS51257">
    <property type="entry name" value="PROKAR_LIPOPROTEIN"/>
    <property type="match status" value="1"/>
</dbReference>
<dbReference type="Gene3D" id="3.10.450.50">
    <property type="match status" value="1"/>
</dbReference>
<dbReference type="Proteomes" id="UP000295645">
    <property type="component" value="Unassembled WGS sequence"/>
</dbReference>
<gene>
    <name evidence="3" type="ORF">EC912_102405</name>
</gene>
<keyword evidence="1" id="KW-0732">Signal</keyword>
<dbReference type="EMBL" id="SMCS01000002">
    <property type="protein sequence ID" value="TCV96056.1"/>
    <property type="molecule type" value="Genomic_DNA"/>
</dbReference>